<dbReference type="RefSeq" id="WP_379788737.1">
    <property type="nucleotide sequence ID" value="NZ_JBHSHL010000038.1"/>
</dbReference>
<reference evidence="2" key="1">
    <citation type="journal article" date="2019" name="Int. J. Syst. Evol. Microbiol.">
        <title>The Global Catalogue of Microorganisms (GCM) 10K type strain sequencing project: providing services to taxonomists for standard genome sequencing and annotation.</title>
        <authorList>
            <consortium name="The Broad Institute Genomics Platform"/>
            <consortium name="The Broad Institute Genome Sequencing Center for Infectious Disease"/>
            <person name="Wu L."/>
            <person name="Ma J."/>
        </authorList>
    </citation>
    <scope>NUCLEOTIDE SEQUENCE [LARGE SCALE GENOMIC DNA]</scope>
    <source>
        <strain evidence="2">CCUG 46385</strain>
    </source>
</reference>
<proteinExistence type="predicted"/>
<name>A0ABV9QMS1_9FIRM</name>
<evidence type="ECO:0000313" key="2">
    <source>
        <dbReference type="Proteomes" id="UP001595916"/>
    </source>
</evidence>
<keyword evidence="2" id="KW-1185">Reference proteome</keyword>
<dbReference type="EMBL" id="JBHSHL010000038">
    <property type="protein sequence ID" value="MFC4805194.1"/>
    <property type="molecule type" value="Genomic_DNA"/>
</dbReference>
<dbReference type="InterPro" id="IPR009693">
    <property type="entry name" value="Glucitol_operon_activator"/>
</dbReference>
<evidence type="ECO:0000313" key="1">
    <source>
        <dbReference type="EMBL" id="MFC4805194.1"/>
    </source>
</evidence>
<protein>
    <submittedName>
        <fullName evidence="1">Transcriptional regulator GutM</fullName>
    </submittedName>
</protein>
<dbReference type="Pfam" id="PF06923">
    <property type="entry name" value="GutM"/>
    <property type="match status" value="1"/>
</dbReference>
<gene>
    <name evidence="1" type="ORF">ACFO4R_08875</name>
</gene>
<comment type="caution">
    <text evidence="1">The sequence shown here is derived from an EMBL/GenBank/DDBJ whole genome shotgun (WGS) entry which is preliminary data.</text>
</comment>
<sequence>MEMKIGTILLIVVIILEGLAIYLQVQHMKKVGAELREQGRVIAGKHKPTFARGCSVALAVNKRKVVKKAKITKGMGAFSRFKDYPEIEGMSLDEIRKKVIAVSIDKKGFVKSRAIALDNALNSYNEK</sequence>
<dbReference type="Proteomes" id="UP001595916">
    <property type="component" value="Unassembled WGS sequence"/>
</dbReference>
<organism evidence="1 2">
    <name type="scientific">Filifactor villosus</name>
    <dbReference type="NCBI Taxonomy" id="29374"/>
    <lineage>
        <taxon>Bacteria</taxon>
        <taxon>Bacillati</taxon>
        <taxon>Bacillota</taxon>
        <taxon>Clostridia</taxon>
        <taxon>Peptostreptococcales</taxon>
        <taxon>Filifactoraceae</taxon>
        <taxon>Filifactor</taxon>
    </lineage>
</organism>
<accession>A0ABV9QMS1</accession>